<keyword evidence="5 6" id="KW-1133">Transmembrane helix</keyword>
<feature type="transmembrane region" description="Helical" evidence="6">
    <location>
        <begin position="6"/>
        <end position="27"/>
    </location>
</feature>
<feature type="transmembrane region" description="Helical" evidence="6">
    <location>
        <begin position="66"/>
        <end position="86"/>
    </location>
</feature>
<dbReference type="Proteomes" id="UP001597519">
    <property type="component" value="Unassembled WGS sequence"/>
</dbReference>
<gene>
    <name evidence="7" type="primary">mnhG</name>
    <name evidence="7" type="ORF">ACFSX4_06635</name>
</gene>
<dbReference type="RefSeq" id="WP_377772792.1">
    <property type="nucleotide sequence ID" value="NZ_JBHUOQ010000001.1"/>
</dbReference>
<dbReference type="NCBIfam" id="NF009314">
    <property type="entry name" value="PRK12674.1-2"/>
    <property type="match status" value="1"/>
</dbReference>
<accession>A0ABW5WXJ7</accession>
<name>A0ABW5WXJ7_9STAP</name>
<sequence length="129" mass="14400">MTVTEIIVSIFILIGTFFTLVSSFGVVRLKDVYSRMHAAGKSATLGIVSLMLATLIFFIPQGEFNFKIFLAIIFVFMTAPLSALMINRSAYRTGVPLEKNTVEDDLAKAEHMQDFQQIRSDDVKDGTKK</sequence>
<comment type="caution">
    <text evidence="7">The sequence shown here is derived from an EMBL/GenBank/DDBJ whole genome shotgun (WGS) entry which is preliminary data.</text>
</comment>
<dbReference type="NCBIfam" id="TIGR01300">
    <property type="entry name" value="CPA3_mnhG_phaG"/>
    <property type="match status" value="1"/>
</dbReference>
<keyword evidence="4 6" id="KW-0812">Transmembrane</keyword>
<proteinExistence type="inferred from homology"/>
<dbReference type="EMBL" id="JBHUOQ010000001">
    <property type="protein sequence ID" value="MFD2830144.1"/>
    <property type="molecule type" value="Genomic_DNA"/>
</dbReference>
<reference evidence="8" key="1">
    <citation type="journal article" date="2019" name="Int. J. Syst. Evol. Microbiol.">
        <title>The Global Catalogue of Microorganisms (GCM) 10K type strain sequencing project: providing services to taxonomists for standard genome sequencing and annotation.</title>
        <authorList>
            <consortium name="The Broad Institute Genomics Platform"/>
            <consortium name="The Broad Institute Genome Sequencing Center for Infectious Disease"/>
            <person name="Wu L."/>
            <person name="Ma J."/>
        </authorList>
    </citation>
    <scope>NUCLEOTIDE SEQUENCE [LARGE SCALE GENOMIC DNA]</scope>
    <source>
        <strain evidence="8">KCTC 33575</strain>
    </source>
</reference>
<keyword evidence="6" id="KW-0472">Membrane</keyword>
<keyword evidence="8" id="KW-1185">Reference proteome</keyword>
<keyword evidence="3" id="KW-0050">Antiport</keyword>
<evidence type="ECO:0000256" key="2">
    <source>
        <dbReference type="ARBA" id="ARBA00008404"/>
    </source>
</evidence>
<evidence type="ECO:0000256" key="4">
    <source>
        <dbReference type="ARBA" id="ARBA00022692"/>
    </source>
</evidence>
<evidence type="ECO:0000256" key="6">
    <source>
        <dbReference type="SAM" id="Phobius"/>
    </source>
</evidence>
<dbReference type="InterPro" id="IPR005133">
    <property type="entry name" value="PhaG_MnhG_YufB"/>
</dbReference>
<evidence type="ECO:0000313" key="7">
    <source>
        <dbReference type="EMBL" id="MFD2830144.1"/>
    </source>
</evidence>
<dbReference type="PANTHER" id="PTHR34703:SF1">
    <property type="entry name" value="ANTIPORTER SUBUNIT MNHG2-RELATED"/>
    <property type="match status" value="1"/>
</dbReference>
<dbReference type="Pfam" id="PF03334">
    <property type="entry name" value="PhaG_MnhG_YufB"/>
    <property type="match status" value="1"/>
</dbReference>
<evidence type="ECO:0000256" key="3">
    <source>
        <dbReference type="ARBA" id="ARBA00022449"/>
    </source>
</evidence>
<protein>
    <submittedName>
        <fullName evidence="7">Monovalent cation/H(+) antiporter subunit G</fullName>
    </submittedName>
</protein>
<evidence type="ECO:0000256" key="5">
    <source>
        <dbReference type="ARBA" id="ARBA00022989"/>
    </source>
</evidence>
<dbReference type="PANTHER" id="PTHR34703">
    <property type="entry name" value="ANTIPORTER SUBUNIT MNHG2-RELATED"/>
    <property type="match status" value="1"/>
</dbReference>
<keyword evidence="3" id="KW-0813">Transport</keyword>
<evidence type="ECO:0000313" key="8">
    <source>
        <dbReference type="Proteomes" id="UP001597519"/>
    </source>
</evidence>
<evidence type="ECO:0000256" key="1">
    <source>
        <dbReference type="ARBA" id="ARBA00004141"/>
    </source>
</evidence>
<comment type="subcellular location">
    <subcellularLocation>
        <location evidence="1">Membrane</location>
        <topology evidence="1">Multi-pass membrane protein</topology>
    </subcellularLocation>
</comment>
<comment type="similarity">
    <text evidence="2">Belongs to the CPA3 antiporters (TC 2.A.63) subunit G family.</text>
</comment>
<organism evidence="7 8">
    <name type="scientific">Corticicoccus populi</name>
    <dbReference type="NCBI Taxonomy" id="1812821"/>
    <lineage>
        <taxon>Bacteria</taxon>
        <taxon>Bacillati</taxon>
        <taxon>Bacillota</taxon>
        <taxon>Bacilli</taxon>
        <taxon>Bacillales</taxon>
        <taxon>Staphylococcaceae</taxon>
        <taxon>Corticicoccus</taxon>
    </lineage>
</organism>
<feature type="transmembrane region" description="Helical" evidence="6">
    <location>
        <begin position="39"/>
        <end position="60"/>
    </location>
</feature>